<feature type="transmembrane region" description="Helical" evidence="6">
    <location>
        <begin position="407"/>
        <end position="431"/>
    </location>
</feature>
<dbReference type="Proteomes" id="UP000515154">
    <property type="component" value="Linkage group LG8"/>
</dbReference>
<evidence type="ECO:0000259" key="8">
    <source>
        <dbReference type="PROSITE" id="PS50986"/>
    </source>
</evidence>
<dbReference type="PROSITE" id="PS50986">
    <property type="entry name" value="MANSC"/>
    <property type="match status" value="1"/>
</dbReference>
<evidence type="ECO:0000256" key="1">
    <source>
        <dbReference type="ARBA" id="ARBA00004370"/>
    </source>
</evidence>
<dbReference type="InterPro" id="IPR013980">
    <property type="entry name" value="MANSC_dom"/>
</dbReference>
<keyword evidence="4" id="KW-0325">Glycoprotein</keyword>
<dbReference type="SMART" id="SM00765">
    <property type="entry name" value="MANEC"/>
    <property type="match status" value="1"/>
</dbReference>
<keyword evidence="2 7" id="KW-0732">Signal</keyword>
<keyword evidence="9" id="KW-1185">Reference proteome</keyword>
<feature type="chain" id="PRO_5045019831" evidence="7">
    <location>
        <begin position="22"/>
        <end position="455"/>
    </location>
</feature>
<evidence type="ECO:0000256" key="4">
    <source>
        <dbReference type="ARBA" id="ARBA00023180"/>
    </source>
</evidence>
<dbReference type="GO" id="GO:0016020">
    <property type="term" value="C:membrane"/>
    <property type="evidence" value="ECO:0007669"/>
    <property type="project" value="UniProtKB-SubCell"/>
</dbReference>
<feature type="compositionally biased region" description="Low complexity" evidence="5">
    <location>
        <begin position="227"/>
        <end position="261"/>
    </location>
</feature>
<evidence type="ECO:0000256" key="7">
    <source>
        <dbReference type="SAM" id="SignalP"/>
    </source>
</evidence>
<feature type="region of interest" description="Disordered" evidence="5">
    <location>
        <begin position="179"/>
        <end position="261"/>
    </location>
</feature>
<dbReference type="AlphaFoldDB" id="A0A7E6F337"/>
<organism evidence="9 10">
    <name type="scientific">Octopus sinensis</name>
    <name type="common">East Asian common octopus</name>
    <dbReference type="NCBI Taxonomy" id="2607531"/>
    <lineage>
        <taxon>Eukaryota</taxon>
        <taxon>Metazoa</taxon>
        <taxon>Spiralia</taxon>
        <taxon>Lophotrochozoa</taxon>
        <taxon>Mollusca</taxon>
        <taxon>Cephalopoda</taxon>
        <taxon>Coleoidea</taxon>
        <taxon>Octopodiformes</taxon>
        <taxon>Octopoda</taxon>
        <taxon>Incirrata</taxon>
        <taxon>Octopodidae</taxon>
        <taxon>Octopus</taxon>
    </lineage>
</organism>
<dbReference type="RefSeq" id="XP_036361353.1">
    <property type="nucleotide sequence ID" value="XM_036505460.1"/>
</dbReference>
<keyword evidence="6" id="KW-0812">Transmembrane</keyword>
<dbReference type="InterPro" id="IPR011106">
    <property type="entry name" value="MANSC_N"/>
</dbReference>
<feature type="compositionally biased region" description="Low complexity" evidence="5">
    <location>
        <begin position="185"/>
        <end position="197"/>
    </location>
</feature>
<evidence type="ECO:0000256" key="5">
    <source>
        <dbReference type="SAM" id="MobiDB-lite"/>
    </source>
</evidence>
<gene>
    <name evidence="10 11" type="primary">LOC115214935</name>
</gene>
<evidence type="ECO:0000313" key="10">
    <source>
        <dbReference type="RefSeq" id="XP_036361352.1"/>
    </source>
</evidence>
<comment type="subcellular location">
    <subcellularLocation>
        <location evidence="1">Membrane</location>
    </subcellularLocation>
</comment>
<keyword evidence="3 6" id="KW-0472">Membrane</keyword>
<sequence>MLLSILSVLTAVSTCIIPASGQQTCQTEILQNSTVDIDKYLNNELHILATFATLPPDALSNCILRCCNQSNCSLAIHNATDNHTCTLIHCVSEDACKPIPSDGSEMVKTIRNNITTTESLSENQSQTTESTSDTSTTASGIGLSTSSRGDHSTSSQQSTTQDYNDFLTSNIGYPITETSQSTNEVLSTTLSVSTSSVPSGQDQTSTTESTSLQNTDIFSTIPANTTNQNSIFSSTSPSNSTSSSSNMTTTNPEGTTTNYNNFTESFNTTTTTTLINNATESSNYTIMSVTPNLSENGNVSVTDDVNVTFSQSNDTENSTIDDSTESFYTTTATLIKNESDIVNYTSTYSYPNSSNDKYMNVTIDENTTFFQSNNTVNSTIDSNLNQNVTSSKQETYLKNEADSNNTLMITVLIGTLSVGTLLFVAVIVVISKKIIDGWQKRHYSRIDYLVNGMYN</sequence>
<feature type="compositionally biased region" description="Polar residues" evidence="5">
    <location>
        <begin position="198"/>
        <end position="226"/>
    </location>
</feature>
<feature type="domain" description="MANSC" evidence="8">
    <location>
        <begin position="29"/>
        <end position="107"/>
    </location>
</feature>
<dbReference type="RefSeq" id="XP_036361352.1">
    <property type="nucleotide sequence ID" value="XM_036505459.1"/>
</dbReference>
<evidence type="ECO:0000256" key="6">
    <source>
        <dbReference type="SAM" id="Phobius"/>
    </source>
</evidence>
<evidence type="ECO:0000256" key="3">
    <source>
        <dbReference type="ARBA" id="ARBA00023136"/>
    </source>
</evidence>
<evidence type="ECO:0000313" key="11">
    <source>
        <dbReference type="RefSeq" id="XP_036361353.1"/>
    </source>
</evidence>
<protein>
    <submittedName>
        <fullName evidence="10 11">Cell wall protein DAN4 isoform X1</fullName>
    </submittedName>
</protein>
<keyword evidence="6" id="KW-1133">Transmembrane helix</keyword>
<name>A0A7E6F337_9MOLL</name>
<proteinExistence type="predicted"/>
<reference evidence="10 11" key="1">
    <citation type="submission" date="2025-08" db="UniProtKB">
        <authorList>
            <consortium name="RefSeq"/>
        </authorList>
    </citation>
    <scope>IDENTIFICATION</scope>
</reference>
<evidence type="ECO:0000313" key="9">
    <source>
        <dbReference type="Proteomes" id="UP000515154"/>
    </source>
</evidence>
<accession>A0A7E6F337</accession>
<feature type="signal peptide" evidence="7">
    <location>
        <begin position="1"/>
        <end position="21"/>
    </location>
</feature>
<feature type="region of interest" description="Disordered" evidence="5">
    <location>
        <begin position="115"/>
        <end position="161"/>
    </location>
</feature>
<evidence type="ECO:0000256" key="2">
    <source>
        <dbReference type="ARBA" id="ARBA00022729"/>
    </source>
</evidence>